<dbReference type="InterPro" id="IPR055259">
    <property type="entry name" value="YkvP/CgeB_Glyco_trans-like"/>
</dbReference>
<evidence type="ECO:0000313" key="3">
    <source>
        <dbReference type="Proteomes" id="UP001205566"/>
    </source>
</evidence>
<protein>
    <submittedName>
        <fullName evidence="2">Glycosyltransferase family 1 protein</fullName>
    </submittedName>
</protein>
<evidence type="ECO:0000313" key="2">
    <source>
        <dbReference type="EMBL" id="MCQ3828846.1"/>
    </source>
</evidence>
<dbReference type="Proteomes" id="UP001205566">
    <property type="component" value="Unassembled WGS sequence"/>
</dbReference>
<keyword evidence="3" id="KW-1185">Reference proteome</keyword>
<proteinExistence type="predicted"/>
<feature type="domain" description="Spore protein YkvP/CgeB glycosyl transferase-like" evidence="1">
    <location>
        <begin position="194"/>
        <end position="318"/>
    </location>
</feature>
<gene>
    <name evidence="2" type="ORF">HXX02_05275</name>
</gene>
<organism evidence="2 3">
    <name type="scientific">Microbulbifer elongatus</name>
    <dbReference type="NCBI Taxonomy" id="86173"/>
    <lineage>
        <taxon>Bacteria</taxon>
        <taxon>Pseudomonadati</taxon>
        <taxon>Pseudomonadota</taxon>
        <taxon>Gammaproteobacteria</taxon>
        <taxon>Cellvibrionales</taxon>
        <taxon>Microbulbiferaceae</taxon>
        <taxon>Microbulbifer</taxon>
    </lineage>
</organism>
<dbReference type="RefSeq" id="WP_255873647.1">
    <property type="nucleotide sequence ID" value="NZ_JACASI010000013.1"/>
</dbReference>
<dbReference type="EMBL" id="JACASI010000013">
    <property type="protein sequence ID" value="MCQ3828846.1"/>
    <property type="molecule type" value="Genomic_DNA"/>
</dbReference>
<name>A0ABT1NYF3_9GAMM</name>
<dbReference type="Pfam" id="PF13524">
    <property type="entry name" value="Glyco_trans_1_2"/>
    <property type="match status" value="1"/>
</dbReference>
<evidence type="ECO:0000259" key="1">
    <source>
        <dbReference type="Pfam" id="PF13524"/>
    </source>
</evidence>
<accession>A0ABT1NYF3</accession>
<sequence length="341" mass="39122">MRILHIDHHQYRKYGHLRVSWARKLYTGLIRAGHNVLAFSDRDVAKFEAPLGIRDLGRKRTNKRLLQTVDAFQPELIIFGHCDLIDNATFTEIRRRHPDVILAGCNNDPLFVPRNAANIKSRCIIADAMFVSTGPRELASFTGNRAKLWHMPNPVDPSEETADASNLEGTDPALHTDLLFCSKSESYTERGKLISKVKAALPTNFRFHTPGMFDQPTLWGRDYERKLAASKMGLNLNRQEGYQWYSSARIAQMAGNGLLIFTNEAAAFDDFMPSETLAYFDDEGALLNSIRKFHHDDAMRRHWAGRCREFFHREINNTLYAQYIVEAATETQFSHDYVWVQ</sequence>
<reference evidence="2" key="1">
    <citation type="thesis" date="2020" institute="Technische Universitat Dresden" country="Dresden, Germany">
        <title>The Agarolytic System of Microbulbifer elongatus PORT2, Isolated from Batu Karas, Pangandaran West Java Indonesia.</title>
        <authorList>
            <person name="Anggraeni S.R."/>
        </authorList>
    </citation>
    <scope>NUCLEOTIDE SEQUENCE</scope>
    <source>
        <strain evidence="2">PORT2</strain>
    </source>
</reference>
<comment type="caution">
    <text evidence="2">The sequence shown here is derived from an EMBL/GenBank/DDBJ whole genome shotgun (WGS) entry which is preliminary data.</text>
</comment>